<keyword evidence="1" id="KW-0732">Signal</keyword>
<gene>
    <name evidence="2" type="ORF">CQ12_24790</name>
</gene>
<dbReference type="OrthoDB" id="8196952at2"/>
<protein>
    <submittedName>
        <fullName evidence="2">Uncharacterized protein</fullName>
    </submittedName>
</protein>
<dbReference type="EMBL" id="LLXZ01000105">
    <property type="protein sequence ID" value="KRR07060.1"/>
    <property type="molecule type" value="Genomic_DNA"/>
</dbReference>
<reference evidence="2 3" key="1">
    <citation type="submission" date="2014-03" db="EMBL/GenBank/DDBJ databases">
        <title>Bradyrhizobium valentinum sp. nov., isolated from effective nodules of Lupinus mariae-josephae, a lupine endemic of basic-lime soils in Eastern Spain.</title>
        <authorList>
            <person name="Duran D."/>
            <person name="Rey L."/>
            <person name="Navarro A."/>
            <person name="Busquets A."/>
            <person name="Imperial J."/>
            <person name="Ruiz-Argueso T."/>
        </authorList>
    </citation>
    <scope>NUCLEOTIDE SEQUENCE [LARGE SCALE GENOMIC DNA]</scope>
    <source>
        <strain evidence="2 3">PAC68</strain>
    </source>
</reference>
<name>A0A0R3LH14_9BRAD</name>
<comment type="caution">
    <text evidence="2">The sequence shown here is derived from an EMBL/GenBank/DDBJ whole genome shotgun (WGS) entry which is preliminary data.</text>
</comment>
<evidence type="ECO:0000313" key="2">
    <source>
        <dbReference type="EMBL" id="KRR07060.1"/>
    </source>
</evidence>
<evidence type="ECO:0000313" key="3">
    <source>
        <dbReference type="Proteomes" id="UP000050863"/>
    </source>
</evidence>
<feature type="signal peptide" evidence="1">
    <location>
        <begin position="1"/>
        <end position="24"/>
    </location>
</feature>
<feature type="chain" id="PRO_5006443074" evidence="1">
    <location>
        <begin position="25"/>
        <end position="389"/>
    </location>
</feature>
<organism evidence="2 3">
    <name type="scientific">Bradyrhizobium jicamae</name>
    <dbReference type="NCBI Taxonomy" id="280332"/>
    <lineage>
        <taxon>Bacteria</taxon>
        <taxon>Pseudomonadati</taxon>
        <taxon>Pseudomonadota</taxon>
        <taxon>Alphaproteobacteria</taxon>
        <taxon>Hyphomicrobiales</taxon>
        <taxon>Nitrobacteraceae</taxon>
        <taxon>Bradyrhizobium</taxon>
    </lineage>
</organism>
<sequence>MGIKNHTAAPAVALALGLSFTPPAAIVTDAMIGAVASLVAAAIGNLGFITPAMGDPAALTKKQADALATYNNSRSQFEQILAQRRAQISSKQLPNLPGQALYLARNSMMSAYKDLTDALPSRIGKPNKYGIPPAYFSADNEPLLDEYRKLFDSMQAPPANAQNSDTPFKDVVDLGTAIARARGLDAANAEAAGRISLGLFYAETNGNQNIGNARSNKYKGSLQSGVSEDQNGQRKWAAIKKSIAAFDPALNARDDKEEARAGNLDRRYNHWTAVRDALMNAHADIFPQVPAIVKTLPDPIDQMKLFELIQIIPSPTKSALGSRNLLDYRVSDPRIMGYLRNNSMFTFGQADRAKTSATFREIMDAMWLFNEKFERALSKFDEIKKQSKS</sequence>
<dbReference type="Proteomes" id="UP000050863">
    <property type="component" value="Unassembled WGS sequence"/>
</dbReference>
<dbReference type="AlphaFoldDB" id="A0A0R3LH14"/>
<accession>A0A0R3LH14</accession>
<proteinExistence type="predicted"/>
<evidence type="ECO:0000256" key="1">
    <source>
        <dbReference type="SAM" id="SignalP"/>
    </source>
</evidence>
<keyword evidence="3" id="KW-1185">Reference proteome</keyword>
<dbReference type="STRING" id="280332.CQ12_24790"/>